<dbReference type="AlphaFoldDB" id="A0A0H3EB06"/>
<dbReference type="EMBL" id="CP001840">
    <property type="protein sequence ID" value="ADP36372.1"/>
    <property type="molecule type" value="Genomic_DNA"/>
</dbReference>
<dbReference type="PROSITE" id="PS01143">
    <property type="entry name" value="RIBOSOMAL_L31"/>
    <property type="match status" value="1"/>
</dbReference>
<evidence type="ECO:0000256" key="2">
    <source>
        <dbReference type="ARBA" id="ARBA00023274"/>
    </source>
</evidence>
<evidence type="ECO:0000256" key="3">
    <source>
        <dbReference type="RuleBase" id="RU000564"/>
    </source>
</evidence>
<dbReference type="GO" id="GO:0006412">
    <property type="term" value="P:translation"/>
    <property type="evidence" value="ECO:0007669"/>
    <property type="project" value="InterPro"/>
</dbReference>
<proteinExistence type="inferred from homology"/>
<keyword evidence="2 3" id="KW-0687">Ribonucleoprotein</keyword>
<comment type="similarity">
    <text evidence="3">Belongs to the bacterial ribosomal protein bL31 family.</text>
</comment>
<reference evidence="4 5" key="1">
    <citation type="journal article" date="2010" name="Proc. Natl. Acad. Sci. U.S.A.">
        <title>Genome analysis of Bifidobacterium bifidum PRL2010 reveals metabolic pathways for host-derived glycan foraging.</title>
        <authorList>
            <person name="Turroni F."/>
            <person name="Bottacini F."/>
            <person name="Foroni E."/>
            <person name="Mulder I."/>
            <person name="Kim J.H."/>
            <person name="Zomer A."/>
            <person name="Sanchez B."/>
            <person name="Bidossi A."/>
            <person name="Ferrarini A."/>
            <person name="Giubellini V."/>
            <person name="Delledonne M."/>
            <person name="Henrissat B."/>
            <person name="Coutinho P."/>
            <person name="Oggioni M."/>
            <person name="Fitzgerald G.F."/>
            <person name="Mills D."/>
            <person name="Margolles A."/>
            <person name="Kelly D."/>
            <person name="van Sinderen D."/>
            <person name="Ventura M."/>
        </authorList>
    </citation>
    <scope>NUCLEOTIDE SEQUENCE [LARGE SCALE GENOMIC DNA]</scope>
    <source>
        <strain evidence="4 5">PRL2010</strain>
    </source>
</reference>
<name>A0A0H3EB06_BIFBP</name>
<sequence>MKDNIHPQYGYVVFRDRSTGKAFLTRSTLVAKAASLPTIEWEDDNTYSLVNVEVSSYSHPFYTGRNVVLDTAGQVQKFNKRYGRS</sequence>
<dbReference type="Pfam" id="PF01197">
    <property type="entry name" value="Ribosomal_L31"/>
    <property type="match status" value="1"/>
</dbReference>
<dbReference type="SUPFAM" id="SSF143800">
    <property type="entry name" value="L28p-like"/>
    <property type="match status" value="1"/>
</dbReference>
<evidence type="ECO:0000313" key="4">
    <source>
        <dbReference type="EMBL" id="ADP36372.1"/>
    </source>
</evidence>
<dbReference type="PANTHER" id="PTHR33280:SF1">
    <property type="entry name" value="LARGE RIBOSOMAL SUBUNIT PROTEIN BL31C"/>
    <property type="match status" value="1"/>
</dbReference>
<dbReference type="GO" id="GO:0003735">
    <property type="term" value="F:structural constituent of ribosome"/>
    <property type="evidence" value="ECO:0007669"/>
    <property type="project" value="InterPro"/>
</dbReference>
<dbReference type="PATRIC" id="fig|702459.3.peg.1369"/>
<dbReference type="OrthoDB" id="9803251at2"/>
<keyword evidence="1 3" id="KW-0689">Ribosomal protein</keyword>
<dbReference type="Gene3D" id="4.10.830.30">
    <property type="entry name" value="Ribosomal protein L31"/>
    <property type="match status" value="1"/>
</dbReference>
<organism evidence="4 5">
    <name type="scientific">Bifidobacterium bifidum (strain PRL2010)</name>
    <dbReference type="NCBI Taxonomy" id="702459"/>
    <lineage>
        <taxon>Bacteria</taxon>
        <taxon>Bacillati</taxon>
        <taxon>Actinomycetota</taxon>
        <taxon>Actinomycetes</taxon>
        <taxon>Bifidobacteriales</taxon>
        <taxon>Bifidobacteriaceae</taxon>
        <taxon>Bifidobacterium</taxon>
    </lineage>
</organism>
<dbReference type="Proteomes" id="UP000002312">
    <property type="component" value="Chromosome"/>
</dbReference>
<evidence type="ECO:0000256" key="1">
    <source>
        <dbReference type="ARBA" id="ARBA00022980"/>
    </source>
</evidence>
<gene>
    <name evidence="4" type="primary">rpmE2</name>
    <name evidence="4" type="ordered locus">BBPR_1322</name>
</gene>
<protein>
    <recommendedName>
        <fullName evidence="3">50S ribosomal protein L31</fullName>
    </recommendedName>
</protein>
<dbReference type="InterPro" id="IPR002150">
    <property type="entry name" value="Ribosomal_bL31"/>
</dbReference>
<dbReference type="InterPro" id="IPR027493">
    <property type="entry name" value="Ribosomal_bL31_B"/>
</dbReference>
<dbReference type="eggNOG" id="COG0254">
    <property type="taxonomic scope" value="Bacteria"/>
</dbReference>
<dbReference type="GO" id="GO:1990904">
    <property type="term" value="C:ribonucleoprotein complex"/>
    <property type="evidence" value="ECO:0007669"/>
    <property type="project" value="UniProtKB-KW"/>
</dbReference>
<dbReference type="PANTHER" id="PTHR33280">
    <property type="entry name" value="50S RIBOSOMAL PROTEIN L31, CHLOROPLASTIC"/>
    <property type="match status" value="1"/>
</dbReference>
<dbReference type="InterPro" id="IPR034704">
    <property type="entry name" value="Ribosomal_bL28/bL31-like_sf"/>
</dbReference>
<dbReference type="KEGG" id="bbp:BBPR_1322"/>
<dbReference type="InterPro" id="IPR042105">
    <property type="entry name" value="Ribosomal_bL31_sf"/>
</dbReference>
<dbReference type="RefSeq" id="WP_013390112.1">
    <property type="nucleotide sequence ID" value="NC_014638.1"/>
</dbReference>
<dbReference type="NCBIfam" id="NF002462">
    <property type="entry name" value="PRK01678.1"/>
    <property type="match status" value="1"/>
</dbReference>
<dbReference type="HOGENOM" id="CLU_114306_2_2_11"/>
<accession>A0A0H3EB06</accession>
<dbReference type="GO" id="GO:0005840">
    <property type="term" value="C:ribosome"/>
    <property type="evidence" value="ECO:0007669"/>
    <property type="project" value="UniProtKB-KW"/>
</dbReference>
<evidence type="ECO:0000313" key="5">
    <source>
        <dbReference type="Proteomes" id="UP000002312"/>
    </source>
</evidence>
<dbReference type="NCBIfam" id="TIGR00105">
    <property type="entry name" value="L31"/>
    <property type="match status" value="1"/>
</dbReference>